<dbReference type="Proteomes" id="UP000235388">
    <property type="component" value="Unassembled WGS sequence"/>
</dbReference>
<dbReference type="AlphaFoldDB" id="A0A2N5S254"/>
<dbReference type="PANTHER" id="PTHR33246">
    <property type="entry name" value="CCHC-TYPE DOMAIN-CONTAINING PROTEIN"/>
    <property type="match status" value="1"/>
</dbReference>
<gene>
    <name evidence="2" type="ORF">PCANC_26991</name>
</gene>
<feature type="region of interest" description="Disordered" evidence="1">
    <location>
        <begin position="1"/>
        <end position="34"/>
    </location>
</feature>
<dbReference type="PANTHER" id="PTHR33246:SF51">
    <property type="entry name" value="MYB_SANT-LIKE DOMAIN-CONTAINING PROTEIN"/>
    <property type="match status" value="1"/>
</dbReference>
<dbReference type="OrthoDB" id="2506010at2759"/>
<accession>A0A2N5S254</accession>
<keyword evidence="3" id="KW-1185">Reference proteome</keyword>
<protein>
    <submittedName>
        <fullName evidence="2">Uncharacterized protein</fullName>
    </submittedName>
</protein>
<evidence type="ECO:0000313" key="2">
    <source>
        <dbReference type="EMBL" id="PLW07304.1"/>
    </source>
</evidence>
<proteinExistence type="predicted"/>
<evidence type="ECO:0000313" key="3">
    <source>
        <dbReference type="Proteomes" id="UP000235388"/>
    </source>
</evidence>
<evidence type="ECO:0000256" key="1">
    <source>
        <dbReference type="SAM" id="MobiDB-lite"/>
    </source>
</evidence>
<organism evidence="2 3">
    <name type="scientific">Puccinia coronata f. sp. avenae</name>
    <dbReference type="NCBI Taxonomy" id="200324"/>
    <lineage>
        <taxon>Eukaryota</taxon>
        <taxon>Fungi</taxon>
        <taxon>Dikarya</taxon>
        <taxon>Basidiomycota</taxon>
        <taxon>Pucciniomycotina</taxon>
        <taxon>Pucciniomycetes</taxon>
        <taxon>Pucciniales</taxon>
        <taxon>Pucciniaceae</taxon>
        <taxon>Puccinia</taxon>
    </lineage>
</organism>
<reference evidence="2 3" key="1">
    <citation type="submission" date="2017-11" db="EMBL/GenBank/DDBJ databases">
        <title>De novo assembly and phasing of dikaryotic genomes from two isolates of Puccinia coronata f. sp. avenae, the causal agent of oat crown rust.</title>
        <authorList>
            <person name="Miller M.E."/>
            <person name="Zhang Y."/>
            <person name="Omidvar V."/>
            <person name="Sperschneider J."/>
            <person name="Schwessinger B."/>
            <person name="Raley C."/>
            <person name="Palmer J.M."/>
            <person name="Garnica D."/>
            <person name="Upadhyaya N."/>
            <person name="Rathjen J."/>
            <person name="Taylor J.M."/>
            <person name="Park R.F."/>
            <person name="Dodds P.N."/>
            <person name="Hirsch C.D."/>
            <person name="Kianian S.F."/>
            <person name="Figueroa M."/>
        </authorList>
    </citation>
    <scope>NUCLEOTIDE SEQUENCE [LARGE SCALE GENOMIC DNA]</scope>
    <source>
        <strain evidence="2">12NC29</strain>
    </source>
</reference>
<feature type="compositionally biased region" description="Low complexity" evidence="1">
    <location>
        <begin position="7"/>
        <end position="25"/>
    </location>
</feature>
<dbReference type="EMBL" id="PGCJ01001237">
    <property type="protein sequence ID" value="PLW07304.1"/>
    <property type="molecule type" value="Genomic_DNA"/>
</dbReference>
<sequence>MQYTDEQTPQPQHHQQPYQSTPYPTGFQRPGIQQGYGLRMGDNSLADIPRKSMKIIKNPTLMFDGNNFTAFLKRYEREARVFELDEYAMAMQIGRFVKTEELKQELEAMNGYDDAQWDILRPAMMELWGERDNTILHTQQDLIDLS</sequence>
<comment type="caution">
    <text evidence="2">The sequence shown here is derived from an EMBL/GenBank/DDBJ whole genome shotgun (WGS) entry which is preliminary data.</text>
</comment>
<name>A0A2N5S254_9BASI</name>